<dbReference type="EMBL" id="JBHLTM010000055">
    <property type="protein sequence ID" value="MFC0685683.1"/>
    <property type="molecule type" value="Genomic_DNA"/>
</dbReference>
<evidence type="ECO:0000313" key="3">
    <source>
        <dbReference type="Proteomes" id="UP001589858"/>
    </source>
</evidence>
<feature type="transmembrane region" description="Helical" evidence="1">
    <location>
        <begin position="41"/>
        <end position="64"/>
    </location>
</feature>
<protein>
    <submittedName>
        <fullName evidence="2">Uncharacterized protein</fullName>
    </submittedName>
</protein>
<evidence type="ECO:0000256" key="1">
    <source>
        <dbReference type="SAM" id="Phobius"/>
    </source>
</evidence>
<accession>A0ABV6S8V5</accession>
<keyword evidence="1" id="KW-0472">Membrane</keyword>
<evidence type="ECO:0000313" key="2">
    <source>
        <dbReference type="EMBL" id="MFC0685683.1"/>
    </source>
</evidence>
<name>A0ABV6S8V5_9SPHN</name>
<keyword evidence="1" id="KW-1133">Transmembrane helix</keyword>
<dbReference type="Proteomes" id="UP001589858">
    <property type="component" value="Unassembled WGS sequence"/>
</dbReference>
<feature type="transmembrane region" description="Helical" evidence="1">
    <location>
        <begin position="12"/>
        <end position="35"/>
    </location>
</feature>
<keyword evidence="3" id="KW-1185">Reference proteome</keyword>
<dbReference type="RefSeq" id="WP_267219114.1">
    <property type="nucleotide sequence ID" value="NZ_JAPCWC010000003.1"/>
</dbReference>
<comment type="caution">
    <text evidence="2">The sequence shown here is derived from an EMBL/GenBank/DDBJ whole genome shotgun (WGS) entry which is preliminary data.</text>
</comment>
<keyword evidence="1" id="KW-0812">Transmembrane</keyword>
<proteinExistence type="predicted"/>
<gene>
    <name evidence="2" type="ORF">ACFFF8_13860</name>
</gene>
<organism evidence="2 3">
    <name type="scientific">Novosphingobium clariflavum</name>
    <dbReference type="NCBI Taxonomy" id="2029884"/>
    <lineage>
        <taxon>Bacteria</taxon>
        <taxon>Pseudomonadati</taxon>
        <taxon>Pseudomonadota</taxon>
        <taxon>Alphaproteobacteria</taxon>
        <taxon>Sphingomonadales</taxon>
        <taxon>Sphingomonadaceae</taxon>
        <taxon>Novosphingobium</taxon>
    </lineage>
</organism>
<sequence>MTSAAKDPARSRWIVMQLVRLFGVACVVGGLAIGANKLSAPLWLGYVLILSGMIGVFVIPRLLARKWRSPR</sequence>
<reference evidence="2 3" key="1">
    <citation type="submission" date="2024-09" db="EMBL/GenBank/DDBJ databases">
        <authorList>
            <person name="Sun Q."/>
            <person name="Mori K."/>
        </authorList>
    </citation>
    <scope>NUCLEOTIDE SEQUENCE [LARGE SCALE GENOMIC DNA]</scope>
    <source>
        <strain evidence="2 3">CICC 11035S</strain>
    </source>
</reference>